<sequence length="31" mass="3490">MKHFIANIIIQRNEALLGRINSCTIGEFSSL</sequence>
<reference evidence="2" key="1">
    <citation type="submission" date="2017-02" db="UniProtKB">
        <authorList>
            <consortium name="WormBaseParasite"/>
        </authorList>
    </citation>
    <scope>IDENTIFICATION</scope>
</reference>
<dbReference type="Proteomes" id="UP000036681">
    <property type="component" value="Unplaced"/>
</dbReference>
<keyword evidence="1" id="KW-1185">Reference proteome</keyword>
<evidence type="ECO:0000313" key="2">
    <source>
        <dbReference type="WBParaSite" id="ALUE_0000360901-mRNA-1"/>
    </source>
</evidence>
<organism evidence="1 2">
    <name type="scientific">Ascaris lumbricoides</name>
    <name type="common">Giant roundworm</name>
    <dbReference type="NCBI Taxonomy" id="6252"/>
    <lineage>
        <taxon>Eukaryota</taxon>
        <taxon>Metazoa</taxon>
        <taxon>Ecdysozoa</taxon>
        <taxon>Nematoda</taxon>
        <taxon>Chromadorea</taxon>
        <taxon>Rhabditida</taxon>
        <taxon>Spirurina</taxon>
        <taxon>Ascaridomorpha</taxon>
        <taxon>Ascaridoidea</taxon>
        <taxon>Ascarididae</taxon>
        <taxon>Ascaris</taxon>
    </lineage>
</organism>
<accession>A0A0M3HP55</accession>
<protein>
    <submittedName>
        <fullName evidence="2">Uncharacterized protein</fullName>
    </submittedName>
</protein>
<name>A0A0M3HP55_ASCLU</name>
<proteinExistence type="predicted"/>
<evidence type="ECO:0000313" key="1">
    <source>
        <dbReference type="Proteomes" id="UP000036681"/>
    </source>
</evidence>
<dbReference type="WBParaSite" id="ALUE_0000360901-mRNA-1">
    <property type="protein sequence ID" value="ALUE_0000360901-mRNA-1"/>
    <property type="gene ID" value="ALUE_0000360901"/>
</dbReference>
<dbReference type="AlphaFoldDB" id="A0A0M3HP55"/>